<gene>
    <name evidence="2" type="ORF">ACFQ0E_04820</name>
</gene>
<dbReference type="InterPro" id="IPR006224">
    <property type="entry name" value="PsdUridine_synth_RluA-like_CS"/>
</dbReference>
<evidence type="ECO:0000313" key="2">
    <source>
        <dbReference type="EMBL" id="MFD0724919.1"/>
    </source>
</evidence>
<dbReference type="PANTHER" id="PTHR21600:SF84">
    <property type="entry name" value="PSEUDOURIDINE SYNTHASE RSUA_RLUA-LIKE DOMAIN-CONTAINING PROTEIN"/>
    <property type="match status" value="1"/>
</dbReference>
<dbReference type="PANTHER" id="PTHR21600">
    <property type="entry name" value="MITOCHONDRIAL RNA PSEUDOURIDINE SYNTHASE"/>
    <property type="match status" value="1"/>
</dbReference>
<name>A0ABW2Y8P6_9GAMM</name>
<dbReference type="PROSITE" id="PS01129">
    <property type="entry name" value="PSI_RLU"/>
    <property type="match status" value="1"/>
</dbReference>
<evidence type="ECO:0000313" key="3">
    <source>
        <dbReference type="Proteomes" id="UP001597110"/>
    </source>
</evidence>
<reference evidence="3" key="1">
    <citation type="journal article" date="2019" name="Int. J. Syst. Evol. Microbiol.">
        <title>The Global Catalogue of Microorganisms (GCM) 10K type strain sequencing project: providing services to taxonomists for standard genome sequencing and annotation.</title>
        <authorList>
            <consortium name="The Broad Institute Genomics Platform"/>
            <consortium name="The Broad Institute Genome Sequencing Center for Infectious Disease"/>
            <person name="Wu L."/>
            <person name="Ma J."/>
        </authorList>
    </citation>
    <scope>NUCLEOTIDE SEQUENCE [LARGE SCALE GENOMIC DNA]</scope>
    <source>
        <strain evidence="3">CCUG 55585</strain>
    </source>
</reference>
<dbReference type="SUPFAM" id="SSF55120">
    <property type="entry name" value="Pseudouridine synthase"/>
    <property type="match status" value="1"/>
</dbReference>
<dbReference type="Proteomes" id="UP001597110">
    <property type="component" value="Unassembled WGS sequence"/>
</dbReference>
<feature type="domain" description="Pseudouridine synthase RsuA/RluA-like" evidence="1">
    <location>
        <begin position="94"/>
        <end position="241"/>
    </location>
</feature>
<dbReference type="Gene3D" id="3.30.2350.10">
    <property type="entry name" value="Pseudouridine synthase"/>
    <property type="match status" value="1"/>
</dbReference>
<keyword evidence="3" id="KW-1185">Reference proteome</keyword>
<protein>
    <submittedName>
        <fullName evidence="2">Pseudouridine synthase</fullName>
    </submittedName>
</protein>
<dbReference type="EMBL" id="JBHTIF010000001">
    <property type="protein sequence ID" value="MFD0724919.1"/>
    <property type="molecule type" value="Genomic_DNA"/>
</dbReference>
<proteinExistence type="predicted"/>
<evidence type="ECO:0000259" key="1">
    <source>
        <dbReference type="Pfam" id="PF00849"/>
    </source>
</evidence>
<sequence length="295" mass="33169">MPVLPAIDGVSPSRFQLPIGPWTTVLDALCACFPKVDRDTWTSRFLRGRIFDASGTPLPVNAPYRVGAEIRYYREVMDEARIDATETLLHVDADLIVVDKPHGLPVMPGGSYVADTLLARLVRRFGDIGIVPLHRLDRPTAGVVLFSANPATRSRYQALFRDRAIDKRYEAIAAPLPEMRFPMQRQSRLERGEPFFRMRETEGEPNAFTDIDVLARGDAAWRYALSPITGRKHQLRVHMAALGAPIANDTLYPVLRDAMPDDPQHPLKLLARSLDFIDPATGVQRRFESAQTLRF</sequence>
<accession>A0ABW2Y8P6</accession>
<dbReference type="InterPro" id="IPR006145">
    <property type="entry name" value="PsdUridine_synth_RsuA/RluA"/>
</dbReference>
<dbReference type="Pfam" id="PF00849">
    <property type="entry name" value="PseudoU_synth_2"/>
    <property type="match status" value="1"/>
</dbReference>
<comment type="caution">
    <text evidence="2">The sequence shown here is derived from an EMBL/GenBank/DDBJ whole genome shotgun (WGS) entry which is preliminary data.</text>
</comment>
<dbReference type="RefSeq" id="WP_386822548.1">
    <property type="nucleotide sequence ID" value="NZ_JBHTIF010000001.1"/>
</dbReference>
<organism evidence="2 3">
    <name type="scientific">Lysobacter brunescens</name>
    <dbReference type="NCBI Taxonomy" id="262323"/>
    <lineage>
        <taxon>Bacteria</taxon>
        <taxon>Pseudomonadati</taxon>
        <taxon>Pseudomonadota</taxon>
        <taxon>Gammaproteobacteria</taxon>
        <taxon>Lysobacterales</taxon>
        <taxon>Lysobacteraceae</taxon>
        <taxon>Lysobacter</taxon>
    </lineage>
</organism>
<dbReference type="InterPro" id="IPR020103">
    <property type="entry name" value="PsdUridine_synth_cat_dom_sf"/>
</dbReference>
<dbReference type="InterPro" id="IPR050188">
    <property type="entry name" value="RluA_PseudoU_synthase"/>
</dbReference>